<dbReference type="Pfam" id="PF01613">
    <property type="entry name" value="Flavin_Reduct"/>
    <property type="match status" value="1"/>
</dbReference>
<dbReference type="PANTHER" id="PTHR30466:SF11">
    <property type="entry name" value="FLAVIN-DEPENDENT MONOOXYGENASE, REDUCTASE SUBUNIT HSAB"/>
    <property type="match status" value="1"/>
</dbReference>
<evidence type="ECO:0000313" key="4">
    <source>
        <dbReference type="EMBL" id="GIN20489.1"/>
    </source>
</evidence>
<evidence type="ECO:0000256" key="2">
    <source>
        <dbReference type="ARBA" id="ARBA00023002"/>
    </source>
</evidence>
<dbReference type="EMBL" id="BOQT01000004">
    <property type="protein sequence ID" value="GIN20489.1"/>
    <property type="molecule type" value="Genomic_DNA"/>
</dbReference>
<gene>
    <name evidence="4" type="ORF">J1TS3_16230</name>
</gene>
<dbReference type="PANTHER" id="PTHR30466">
    <property type="entry name" value="FLAVIN REDUCTASE"/>
    <property type="match status" value="1"/>
</dbReference>
<accession>A0ABQ4K426</accession>
<name>A0ABQ4K426_9BACI</name>
<dbReference type="SMART" id="SM00903">
    <property type="entry name" value="Flavin_Reduct"/>
    <property type="match status" value="1"/>
</dbReference>
<dbReference type="Proteomes" id="UP000680279">
    <property type="component" value="Unassembled WGS sequence"/>
</dbReference>
<reference evidence="4 5" key="1">
    <citation type="submission" date="2021-03" db="EMBL/GenBank/DDBJ databases">
        <title>Antimicrobial resistance genes in bacteria isolated from Japanese honey, and their potential for conferring macrolide and lincosamide resistance in the American foulbrood pathogen Paenibacillus larvae.</title>
        <authorList>
            <person name="Okamoto M."/>
            <person name="Kumagai M."/>
            <person name="Kanamori H."/>
            <person name="Takamatsu D."/>
        </authorList>
    </citation>
    <scope>NUCLEOTIDE SEQUENCE [LARGE SCALE GENOMIC DNA]</scope>
    <source>
        <strain evidence="4 5">J1TS3</strain>
    </source>
</reference>
<comment type="caution">
    <text evidence="4">The sequence shown here is derived from an EMBL/GenBank/DDBJ whole genome shotgun (WGS) entry which is preliminary data.</text>
</comment>
<proteinExistence type="inferred from homology"/>
<dbReference type="SUPFAM" id="SSF50475">
    <property type="entry name" value="FMN-binding split barrel"/>
    <property type="match status" value="1"/>
</dbReference>
<feature type="domain" description="Flavin reductase like" evidence="3">
    <location>
        <begin position="10"/>
        <end position="153"/>
    </location>
</feature>
<keyword evidence="5" id="KW-1185">Reference proteome</keyword>
<dbReference type="RefSeq" id="WP_212962676.1">
    <property type="nucleotide sequence ID" value="NZ_BOQT01000004.1"/>
</dbReference>
<keyword evidence="2" id="KW-0560">Oxidoreductase</keyword>
<dbReference type="InterPro" id="IPR012349">
    <property type="entry name" value="Split_barrel_FMN-bd"/>
</dbReference>
<evidence type="ECO:0000313" key="5">
    <source>
        <dbReference type="Proteomes" id="UP000680279"/>
    </source>
</evidence>
<dbReference type="Gene3D" id="2.30.110.10">
    <property type="entry name" value="Electron Transport, Fmn-binding Protein, Chain A"/>
    <property type="match status" value="1"/>
</dbReference>
<protein>
    <recommendedName>
        <fullName evidence="3">Flavin reductase like domain-containing protein</fullName>
    </recommendedName>
</protein>
<evidence type="ECO:0000256" key="1">
    <source>
        <dbReference type="ARBA" id="ARBA00008898"/>
    </source>
</evidence>
<evidence type="ECO:0000259" key="3">
    <source>
        <dbReference type="SMART" id="SM00903"/>
    </source>
</evidence>
<organism evidence="4 5">
    <name type="scientific">Siminovitchia fordii</name>
    <dbReference type="NCBI Taxonomy" id="254759"/>
    <lineage>
        <taxon>Bacteria</taxon>
        <taxon>Bacillati</taxon>
        <taxon>Bacillota</taxon>
        <taxon>Bacilli</taxon>
        <taxon>Bacillales</taxon>
        <taxon>Bacillaceae</taxon>
        <taxon>Siminovitchia</taxon>
    </lineage>
</organism>
<dbReference type="InterPro" id="IPR050268">
    <property type="entry name" value="NADH-dep_flavin_reductase"/>
</dbReference>
<sequence length="160" mass="17746">MDSREFRNTLGHFATGVTVITTTNGRENIGLTANAFSSLSLDPPLILVCIDKQAKSIEAFKKDRPFVVNILQQGQEADCWGFAKRGQDKFAGANYTLSEDGVPVLQGNLATLECDVDEIFEGGDHYIITGKVKKANYDKEKNPLLFFRGEIRKMRDLAVT</sequence>
<dbReference type="InterPro" id="IPR002563">
    <property type="entry name" value="Flavin_Rdtase-like_dom"/>
</dbReference>
<comment type="similarity">
    <text evidence="1">Belongs to the non-flavoprotein flavin reductase family.</text>
</comment>